<evidence type="ECO:0000259" key="10">
    <source>
        <dbReference type="PROSITE" id="PS50113"/>
    </source>
</evidence>
<dbReference type="PROSITE" id="PS50112">
    <property type="entry name" value="PAS"/>
    <property type="match status" value="1"/>
</dbReference>
<keyword evidence="7" id="KW-0175">Coiled coil</keyword>
<evidence type="ECO:0000256" key="1">
    <source>
        <dbReference type="ARBA" id="ARBA00022553"/>
    </source>
</evidence>
<dbReference type="Gene3D" id="3.30.565.10">
    <property type="entry name" value="Histidine kinase-like ATPase, C-terminal domain"/>
    <property type="match status" value="1"/>
</dbReference>
<dbReference type="SMART" id="SM00387">
    <property type="entry name" value="HATPase_c"/>
    <property type="match status" value="1"/>
</dbReference>
<dbReference type="InterPro" id="IPR036890">
    <property type="entry name" value="HATPase_C_sf"/>
</dbReference>
<keyword evidence="2" id="KW-0808">Transferase</keyword>
<dbReference type="Pfam" id="PF00989">
    <property type="entry name" value="PAS"/>
    <property type="match status" value="1"/>
</dbReference>
<name>A0ABU8YMS3_9CYAN</name>
<dbReference type="SUPFAM" id="SSF55785">
    <property type="entry name" value="PYP-like sensor domain (PAS domain)"/>
    <property type="match status" value="4"/>
</dbReference>
<dbReference type="PANTHER" id="PTHR43065:SF23">
    <property type="entry name" value="SENSOR HISTIDINE KINASE PDTAS"/>
    <property type="match status" value="1"/>
</dbReference>
<evidence type="ECO:0000313" key="12">
    <source>
        <dbReference type="Proteomes" id="UP001384579"/>
    </source>
</evidence>
<dbReference type="InterPro" id="IPR000014">
    <property type="entry name" value="PAS"/>
</dbReference>
<feature type="coiled-coil region" evidence="7">
    <location>
        <begin position="21"/>
        <end position="59"/>
    </location>
</feature>
<evidence type="ECO:0000256" key="2">
    <source>
        <dbReference type="ARBA" id="ARBA00022679"/>
    </source>
</evidence>
<feature type="domain" description="Histidine kinase" evidence="8">
    <location>
        <begin position="589"/>
        <end position="783"/>
    </location>
</feature>
<accession>A0ABU8YMS3</accession>
<dbReference type="SMART" id="SM00091">
    <property type="entry name" value="PAS"/>
    <property type="match status" value="4"/>
</dbReference>
<dbReference type="InterPro" id="IPR000700">
    <property type="entry name" value="PAS-assoc_C"/>
</dbReference>
<dbReference type="InterPro" id="IPR013767">
    <property type="entry name" value="PAS_fold"/>
</dbReference>
<dbReference type="CDD" id="cd00130">
    <property type="entry name" value="PAS"/>
    <property type="match status" value="2"/>
</dbReference>
<dbReference type="Pfam" id="PF13426">
    <property type="entry name" value="PAS_9"/>
    <property type="match status" value="2"/>
</dbReference>
<protein>
    <submittedName>
        <fullName evidence="11">PAS domain S-box protein</fullName>
    </submittedName>
</protein>
<dbReference type="NCBIfam" id="TIGR00229">
    <property type="entry name" value="sensory_box"/>
    <property type="match status" value="2"/>
</dbReference>
<dbReference type="SUPFAM" id="SSF55874">
    <property type="entry name" value="ATPase domain of HSP90 chaperone/DNA topoisomerase II/histidine kinase"/>
    <property type="match status" value="1"/>
</dbReference>
<dbReference type="RefSeq" id="WP_340524751.1">
    <property type="nucleotide sequence ID" value="NZ_JBBLXS010000130.1"/>
</dbReference>
<dbReference type="Gene3D" id="3.30.450.20">
    <property type="entry name" value="PAS domain"/>
    <property type="match status" value="4"/>
</dbReference>
<evidence type="ECO:0000256" key="4">
    <source>
        <dbReference type="ARBA" id="ARBA00022777"/>
    </source>
</evidence>
<proteinExistence type="predicted"/>
<dbReference type="EMBL" id="JBBLXS010000130">
    <property type="protein sequence ID" value="MEK0185566.1"/>
    <property type="molecule type" value="Genomic_DNA"/>
</dbReference>
<reference evidence="11 12" key="1">
    <citation type="journal article" date="2020" name="Harmful Algae">
        <title>Molecular and morphological characterization of a novel dihydroanatoxin-a producing Microcoleus species (cyanobacteria) from the Russian River, California, USA.</title>
        <authorList>
            <person name="Conklin K.Y."/>
            <person name="Stancheva R."/>
            <person name="Otten T.G."/>
            <person name="Fadness R."/>
            <person name="Boyer G.L."/>
            <person name="Read B."/>
            <person name="Zhang X."/>
            <person name="Sheath R.G."/>
        </authorList>
    </citation>
    <scope>NUCLEOTIDE SEQUENCE [LARGE SCALE GENOMIC DNA]</scope>
    <source>
        <strain evidence="11 12">PTRS2</strain>
    </source>
</reference>
<dbReference type="PROSITE" id="PS50109">
    <property type="entry name" value="HIS_KIN"/>
    <property type="match status" value="1"/>
</dbReference>
<dbReference type="Pfam" id="PF02518">
    <property type="entry name" value="HATPase_c"/>
    <property type="match status" value="1"/>
</dbReference>
<dbReference type="InterPro" id="IPR005467">
    <property type="entry name" value="His_kinase_dom"/>
</dbReference>
<evidence type="ECO:0000259" key="9">
    <source>
        <dbReference type="PROSITE" id="PS50112"/>
    </source>
</evidence>
<keyword evidence="3" id="KW-0547">Nucleotide-binding</keyword>
<dbReference type="PROSITE" id="PS50113">
    <property type="entry name" value="PAC"/>
    <property type="match status" value="1"/>
</dbReference>
<sequence>MSHSNKSTYCSCARAQTSDTTTNLQLIVEQLTAELNNTREQLQGEIDRLKTANETWQRAMGVAPILLWATDKNGKLTLAEGKGRENLGFSPEELTRTSIFEVYNHHPDIYENMTWVLAGNSCYWNAQQGDLIYEIRSTPVYNSQGEVVGAVGVSTEIGDGSRSPAALQKANQELQRQLQQQTKNFHAALYESEKKYRNLVQTSQELIWSVDIQGLLTFVNAAAERIYGYEPPEMIGRSFTEFLLPEHKPLQIQIFEQLLDNTSLQPPAPNYAYETVHLRKDGTPVHLRVNSIVNQAENGTILGLTGTATDISDRKRSEEALEKTTDQLWAVLNAVPGLISWIDSDLRYIGVNQHLATSFKRSPESFVGEEIGFLERGSNFGQLLRQFFESSDRETSQEIEIQINGSLRNYLIVAQKYHQGTAAVSVGIDITDRKRAEAQKTKLIASLQESEHKFRSLYEATSDAVMLLNEEIFFDCNFATLKIFGCSRKEDFYGKNPRDLSPPFQPNGEDSKTLSKQKIAAAMATGSCRFDWVHKRLDGSEFPAEVLLNSMEINGEKFLQAVVRDITDRKRDEDKIKASLAEKEVLLQEIHHRVKNNLQVISSLLKLQSRYIQDSHVTELLKESQNRVRSMALVHEQLYQSKDLSKIDFADYIHNLAQNLFQAYEINAKAIKLQTKIAPCFMNIDTAVPCGLIINEFVTNSLKYAFPEQNQGTIKIDFSFDNDRVCVLVVSDSGIGLPKDLDYKNSRTLGLRLVVSLVKQIRGNIELVKTAGTVFKITFSQPEMHQESKPNVK</sequence>
<feature type="domain" description="PAS" evidence="9">
    <location>
        <begin position="192"/>
        <end position="262"/>
    </location>
</feature>
<evidence type="ECO:0000256" key="6">
    <source>
        <dbReference type="ARBA" id="ARBA00023012"/>
    </source>
</evidence>
<dbReference type="InterPro" id="IPR003594">
    <property type="entry name" value="HATPase_dom"/>
</dbReference>
<dbReference type="Proteomes" id="UP001384579">
    <property type="component" value="Unassembled WGS sequence"/>
</dbReference>
<keyword evidence="1" id="KW-0597">Phosphoprotein</keyword>
<organism evidence="11 12">
    <name type="scientific">Microcoleus anatoxicus PTRS2</name>
    <dbReference type="NCBI Taxonomy" id="2705321"/>
    <lineage>
        <taxon>Bacteria</taxon>
        <taxon>Bacillati</taxon>
        <taxon>Cyanobacteriota</taxon>
        <taxon>Cyanophyceae</taxon>
        <taxon>Oscillatoriophycideae</taxon>
        <taxon>Oscillatoriales</taxon>
        <taxon>Microcoleaceae</taxon>
        <taxon>Microcoleus</taxon>
        <taxon>Microcoleus anatoxicus</taxon>
    </lineage>
</organism>
<evidence type="ECO:0000256" key="3">
    <source>
        <dbReference type="ARBA" id="ARBA00022741"/>
    </source>
</evidence>
<dbReference type="InterPro" id="IPR001610">
    <property type="entry name" value="PAC"/>
</dbReference>
<keyword evidence="4" id="KW-0418">Kinase</keyword>
<dbReference type="SMART" id="SM00086">
    <property type="entry name" value="PAC"/>
    <property type="match status" value="2"/>
</dbReference>
<keyword evidence="5" id="KW-0067">ATP-binding</keyword>
<dbReference type="Pfam" id="PF07568">
    <property type="entry name" value="HisKA_2"/>
    <property type="match status" value="1"/>
</dbReference>
<evidence type="ECO:0000256" key="7">
    <source>
        <dbReference type="SAM" id="Coils"/>
    </source>
</evidence>
<keyword evidence="6" id="KW-0902">Two-component regulatory system</keyword>
<dbReference type="InterPro" id="IPR035965">
    <property type="entry name" value="PAS-like_dom_sf"/>
</dbReference>
<comment type="caution">
    <text evidence="11">The sequence shown here is derived from an EMBL/GenBank/DDBJ whole genome shotgun (WGS) entry which is preliminary data.</text>
</comment>
<gene>
    <name evidence="11" type="ORF">WMG39_12010</name>
</gene>
<feature type="domain" description="PAC" evidence="10">
    <location>
        <begin position="271"/>
        <end position="323"/>
    </location>
</feature>
<dbReference type="PANTHER" id="PTHR43065">
    <property type="entry name" value="SENSOR HISTIDINE KINASE"/>
    <property type="match status" value="1"/>
</dbReference>
<keyword evidence="12" id="KW-1185">Reference proteome</keyword>
<evidence type="ECO:0000313" key="11">
    <source>
        <dbReference type="EMBL" id="MEK0185566.1"/>
    </source>
</evidence>
<dbReference type="InterPro" id="IPR011495">
    <property type="entry name" value="Sig_transdc_His_kin_sub2_dim/P"/>
</dbReference>
<evidence type="ECO:0000256" key="5">
    <source>
        <dbReference type="ARBA" id="ARBA00022840"/>
    </source>
</evidence>
<evidence type="ECO:0000259" key="8">
    <source>
        <dbReference type="PROSITE" id="PS50109"/>
    </source>
</evidence>